<name>A0AAQ3RVG2_VIGMU</name>
<dbReference type="Pfam" id="PF24649">
    <property type="entry name" value="DUF7642"/>
    <property type="match status" value="1"/>
</dbReference>
<reference evidence="3 4" key="1">
    <citation type="journal article" date="2023" name="Life. Sci Alliance">
        <title>Evolutionary insights into 3D genome organization and epigenetic landscape of Vigna mungo.</title>
        <authorList>
            <person name="Junaid A."/>
            <person name="Singh B."/>
            <person name="Bhatia S."/>
        </authorList>
    </citation>
    <scope>NUCLEOTIDE SEQUENCE [LARGE SCALE GENOMIC DNA]</scope>
    <source>
        <strain evidence="3">Urdbean</strain>
    </source>
</reference>
<feature type="region of interest" description="Disordered" evidence="1">
    <location>
        <begin position="73"/>
        <end position="106"/>
    </location>
</feature>
<dbReference type="Proteomes" id="UP001374535">
    <property type="component" value="Chromosome 6"/>
</dbReference>
<evidence type="ECO:0000313" key="3">
    <source>
        <dbReference type="EMBL" id="WVZ05929.1"/>
    </source>
</evidence>
<evidence type="ECO:0000256" key="1">
    <source>
        <dbReference type="SAM" id="MobiDB-lite"/>
    </source>
</evidence>
<dbReference type="PANTHER" id="PTHR35410">
    <property type="entry name" value="EXPRESSED PROTEIN"/>
    <property type="match status" value="1"/>
</dbReference>
<evidence type="ECO:0000259" key="2">
    <source>
        <dbReference type="Pfam" id="PF24649"/>
    </source>
</evidence>
<protein>
    <recommendedName>
        <fullName evidence="2">DUF7642 domain-containing protein</fullName>
    </recommendedName>
</protein>
<dbReference type="InterPro" id="IPR056059">
    <property type="entry name" value="DUF7642"/>
</dbReference>
<dbReference type="AlphaFoldDB" id="A0AAQ3RVG2"/>
<gene>
    <name evidence="3" type="ORF">V8G54_019275</name>
</gene>
<keyword evidence="4" id="KW-1185">Reference proteome</keyword>
<dbReference type="EMBL" id="CP144695">
    <property type="protein sequence ID" value="WVZ05929.1"/>
    <property type="molecule type" value="Genomic_DNA"/>
</dbReference>
<accession>A0AAQ3RVG2</accession>
<sequence>MATFATLHGLNNPFPRSQFLGQEHLFPLKPPPSTVHPRTHEVLKPQAKFNILEMMGGRGLCNGEKGIQQELKRQPIVVDQPPPSASSTKEQEEDEIGDEGSDELPADGFEKEMMGLTGGFPGDFLQDFFEITLCSHPLDDHCSEENSRTVKTEQHMDKTGNIRVSRPSFIPFWGTVTIERRVPLYLVIDIIIEQGCLQSIYGIHTFRLESIAHGKAAPVDELQVQGVYDPSLLRKMIITEASKITQDASTTAMHAAPITDVENITRMPAATEGSVDLRSPSKSLKTAGSSHASLERRVAGGLLLTKLEEVNKSVKRLELLIEKSHASPSIR</sequence>
<dbReference type="PANTHER" id="PTHR35410:SF2">
    <property type="entry name" value="OS02G0640200 PROTEIN"/>
    <property type="match status" value="1"/>
</dbReference>
<feature type="compositionally biased region" description="Acidic residues" evidence="1">
    <location>
        <begin position="91"/>
        <end position="105"/>
    </location>
</feature>
<evidence type="ECO:0000313" key="4">
    <source>
        <dbReference type="Proteomes" id="UP001374535"/>
    </source>
</evidence>
<feature type="domain" description="DUF7642" evidence="2">
    <location>
        <begin position="163"/>
        <end position="245"/>
    </location>
</feature>
<organism evidence="3 4">
    <name type="scientific">Vigna mungo</name>
    <name type="common">Black gram</name>
    <name type="synonym">Phaseolus mungo</name>
    <dbReference type="NCBI Taxonomy" id="3915"/>
    <lineage>
        <taxon>Eukaryota</taxon>
        <taxon>Viridiplantae</taxon>
        <taxon>Streptophyta</taxon>
        <taxon>Embryophyta</taxon>
        <taxon>Tracheophyta</taxon>
        <taxon>Spermatophyta</taxon>
        <taxon>Magnoliopsida</taxon>
        <taxon>eudicotyledons</taxon>
        <taxon>Gunneridae</taxon>
        <taxon>Pentapetalae</taxon>
        <taxon>rosids</taxon>
        <taxon>fabids</taxon>
        <taxon>Fabales</taxon>
        <taxon>Fabaceae</taxon>
        <taxon>Papilionoideae</taxon>
        <taxon>50 kb inversion clade</taxon>
        <taxon>NPAAA clade</taxon>
        <taxon>indigoferoid/millettioid clade</taxon>
        <taxon>Phaseoleae</taxon>
        <taxon>Vigna</taxon>
    </lineage>
</organism>
<proteinExistence type="predicted"/>